<dbReference type="InterPro" id="IPR042065">
    <property type="entry name" value="E3_ELL-like"/>
</dbReference>
<evidence type="ECO:0000313" key="13">
    <source>
        <dbReference type="EMBL" id="KAJ4978954.1"/>
    </source>
</evidence>
<dbReference type="OrthoDB" id="26387at2759"/>
<dbReference type="GO" id="GO:0071596">
    <property type="term" value="P:ubiquitin-dependent protein catabolic process via the N-end rule pathway"/>
    <property type="evidence" value="ECO:0007669"/>
    <property type="project" value="UniProtKB-UniRule"/>
</dbReference>
<evidence type="ECO:0000256" key="10">
    <source>
        <dbReference type="RuleBase" id="RU366018"/>
    </source>
</evidence>
<feature type="domain" description="UBR-type" evidence="12">
    <location>
        <begin position="199"/>
        <end position="269"/>
    </location>
</feature>
<evidence type="ECO:0000256" key="5">
    <source>
        <dbReference type="ARBA" id="ARBA00022771"/>
    </source>
</evidence>
<gene>
    <name evidence="13" type="ORF">NE237_009734</name>
</gene>
<comment type="pathway">
    <text evidence="2 10">Protein modification; protein ubiquitination.</text>
</comment>
<comment type="catalytic activity">
    <reaction evidence="1 10">
        <text>S-ubiquitinyl-[E2 ubiquitin-conjugating enzyme]-L-cysteine + [acceptor protein]-L-lysine = [E2 ubiquitin-conjugating enzyme]-L-cysteine + N(6)-ubiquitinyl-[acceptor protein]-L-lysine.</text>
        <dbReference type="EC" id="2.3.2.27"/>
    </reaction>
</comment>
<evidence type="ECO:0000256" key="6">
    <source>
        <dbReference type="ARBA" id="ARBA00022786"/>
    </source>
</evidence>
<reference evidence="13" key="1">
    <citation type="journal article" date="2023" name="Plant J.">
        <title>The genome of the king protea, Protea cynaroides.</title>
        <authorList>
            <person name="Chang J."/>
            <person name="Duong T.A."/>
            <person name="Schoeman C."/>
            <person name="Ma X."/>
            <person name="Roodt D."/>
            <person name="Barker N."/>
            <person name="Li Z."/>
            <person name="Van de Peer Y."/>
            <person name="Mizrachi E."/>
        </authorList>
    </citation>
    <scope>NUCLEOTIDE SEQUENCE</scope>
    <source>
        <tissue evidence="13">Young leaves</tissue>
    </source>
</reference>
<dbReference type="Pfam" id="PF02207">
    <property type="entry name" value="zf-UBR"/>
    <property type="match status" value="1"/>
</dbReference>
<dbReference type="CDD" id="cd16482">
    <property type="entry name" value="RING-H2_UBR1-like"/>
    <property type="match status" value="1"/>
</dbReference>
<dbReference type="GO" id="GO:0061630">
    <property type="term" value="F:ubiquitin protein ligase activity"/>
    <property type="evidence" value="ECO:0007669"/>
    <property type="project" value="UniProtKB-UniRule"/>
</dbReference>
<dbReference type="EC" id="2.3.2.27" evidence="10"/>
<proteinExistence type="inferred from homology"/>
<dbReference type="GO" id="GO:0016567">
    <property type="term" value="P:protein ubiquitination"/>
    <property type="evidence" value="ECO:0007669"/>
    <property type="project" value="UniProtKB-UniRule"/>
</dbReference>
<evidence type="ECO:0000256" key="1">
    <source>
        <dbReference type="ARBA" id="ARBA00000900"/>
    </source>
</evidence>
<dbReference type="PANTHER" id="PTHR21497:SF53">
    <property type="entry name" value="E3 UBIQUITIN-PROTEIN LIGASE PRT6"/>
    <property type="match status" value="1"/>
</dbReference>
<accession>A0A9Q0KZ55</accession>
<comment type="caution">
    <text evidence="13">The sequence shown here is derived from an EMBL/GenBank/DDBJ whole genome shotgun (WGS) entry which is preliminary data.</text>
</comment>
<dbReference type="SMART" id="SM00396">
    <property type="entry name" value="ZnF_UBR1"/>
    <property type="match status" value="1"/>
</dbReference>
<keyword evidence="5 10" id="KW-0863">Zinc-finger</keyword>
<sequence length="2157" mass="241335">MWQGSAWKAGKYAPAVNERSTWDMCYYAGFTSVLKELNSGKPFVTGCLLLLLLISFSATLGRGSSRSRYWSCADWLPFVSGMEVDSPTERNPLSLQDRIVQRLLLRGVPLELLDRLQPGLVAFVKENKLQLPELVSTILAIDDELLAQAELTESGGVSGGSSLKSLYRESLLWLQWLMFEAEPRTSLKFLAKTSVGQRGVCGAVWGLNDIAYRCRTCEHDPTCAICVPCFQNGNHKEHDYSVIYTGGGCCDCGDVTAWKREGFCSNHKGTEQIQPLPEKMANSVGPVLDALFVYWKDKLLFAGTVSRANPGVGEHAIEHGKNANELTIAVVEMLLEFCKHSESLLSFVSRRVSLTVGLLDILVRAERFLDPTVVKQLHELLLKLLGEPIFKNEFAKVYVIYYPAVINEAIEDCNDSIIENYPLLKTFSVQIFTVPTLTPPLVKEMNLLGVLLGCLGDIFIFCAGDDGNLQVSRWANLYETTIRVVEDIRFVLSHDEIPKYITHEQPDIARTWMRLLAFVQGMNPQKRVTGLHIEEENESMHMPFMLGHYMACIHSLVVTGAFPVTVDKEMKDDVLVDKDKLNFDDTDGLRYAKVGRLSQENSVCSTTGKSSTLDCTSKDVEEKVDSGGHPSVPPPVSWLTFECLRAIDSWLPLNVRSEAPFKFLSPETSSGVGNSFSLLKRTLSKIRKGKETSEVCNAPSDRSRASTFTELHDLHGSSSSCSGLPMSIDLESQMLAWGSRTTDPSEMDLECASGTVGPDENDLPSDCAADMESLRLLSLSEWPDLIYDVSSQDVSVHIPLHRLLSMLLNKALRSFYSESLATEINVTSSTSLLSRPCHDFYRQVLFGCHSNGFSAFVMEHPLRIRVFCAQVRAGMWRKNGGAALLSCELYRSVHWSEQCLEIDLFLLQCCAALAPPDLYVKRIVECFGLSNYLSLNLERPDEYEPVLVQEMLTLFIQIVKERRFCGLSTAESLQRELVYKLAIGDATHSQLVKSLPPDLSNTDQIQKILDVVAVYSNPSGMKQGKYSLRKSYWKELDLYHPRWNSRELQIAEERYLRFCKVSALTNQLPRWTKIFYPLQGIARIATSKAVLQIVRAVIFYAVFTDKTSASRAPDAVILTALHLLSLALDICYLQRQSDDNSSVSTSFVVEDLMPVLAFALEEVDVGATAGMNARRHQNMLSLLVSLMRMHQKESLDLFIETGNCNLSSLIEGLLKKFYDLESVCKTELQRIAPEVVSHLTQPFLDIDTHVLGSTSEAEERKAKSRERQAAILEKMRVAQSKFMANLNPTADDLLDDSKSKHEVIVHDDNNVSGDLASVICSLCRDPDSKSPVSFLILLQKSRLVSFIERGPPSWDQVNQSGQECPLFTTNQNAANECGRDGLPGEVDAVLDFLKAQRPAVMDIHLPSASTDSNMNISSFEMMEEGIYQSIQRDLHGSLLHSSVLDDNQKSPNPYADEQSTGSGSAESALLGKYIASLSRETSEYPSGSKISLSRSESVSSKNSIWSAPFDGFGPSDCDGIHISSCGHAVHQECRDRYLLSLKERYNRRLVFEGGHIVDPDQGEFLCPVCRRLANSVLPALPDYSGYIRKQIMSSDLCSTLTSGSSSTSNSEVTLLYLRQALALLQSTENVVRKGGLPKAFSLQCNKRMGHILEPVFRTLVKLYFADRHEKFAVSGRLSHSMLLWDTLRYSLISTEIASRGRRSSVCRVDSTSGLYKELESSSGFILSLLLQVVQSTRSDDSVQVLLRFRGIQLLAEAVCSGVSMDEVSSGTGSQRGDVLSIMKHVDKGVTYPDIQFWKRAADPILAHDPFSSLMLVLFCLPRPFLSSRESFLVLVHLFYVVCVIQAVITYCGRRQLDLTKLQLDDCPIINVCKVIGESVVAQEYFVSNYIDSSCHPKDMIRRFTFPYLRRCALLWKLLSSSMPTPFCDKSRVWDRSSSHTNNDIGESTCDLSMELNEIEQLENMFKIPSLDVVLKDALLHTMALRWFNHFFTVFEVRSYGRALHSTLVVPFKLMCLPHLYQDLLQRYIKQQCPDCGVVQDEPALCLLCGRLCSQTWKSCCRESSCQTHAITCDAGIGVFLLIRRTTILLQRSARQSPWPSPYLDAFGEEDIEMRRGKPLYLNEDRYNALTHMVASHGLDRSGKTLKCRVLNVHLIQV</sequence>
<evidence type="ECO:0000313" key="14">
    <source>
        <dbReference type="Proteomes" id="UP001141806"/>
    </source>
</evidence>
<dbReference type="FunFam" id="1.10.10.2670:FF:000003">
    <property type="entry name" value="E3 ubiquitin-protein ligase PRT6"/>
    <property type="match status" value="1"/>
</dbReference>
<dbReference type="InterPro" id="IPR039164">
    <property type="entry name" value="UBR1-like"/>
</dbReference>
<evidence type="ECO:0000256" key="3">
    <source>
        <dbReference type="ARBA" id="ARBA00022679"/>
    </source>
</evidence>
<organism evidence="13 14">
    <name type="scientific">Protea cynaroides</name>
    <dbReference type="NCBI Taxonomy" id="273540"/>
    <lineage>
        <taxon>Eukaryota</taxon>
        <taxon>Viridiplantae</taxon>
        <taxon>Streptophyta</taxon>
        <taxon>Embryophyta</taxon>
        <taxon>Tracheophyta</taxon>
        <taxon>Spermatophyta</taxon>
        <taxon>Magnoliopsida</taxon>
        <taxon>Proteales</taxon>
        <taxon>Proteaceae</taxon>
        <taxon>Protea</taxon>
    </lineage>
</organism>
<evidence type="ECO:0000256" key="11">
    <source>
        <dbReference type="SAM" id="MobiDB-lite"/>
    </source>
</evidence>
<dbReference type="InterPro" id="IPR003126">
    <property type="entry name" value="Znf_UBR"/>
</dbReference>
<feature type="zinc finger region" description="UBR-type" evidence="9">
    <location>
        <begin position="199"/>
        <end position="269"/>
    </location>
</feature>
<dbReference type="SUPFAM" id="SSF46785">
    <property type="entry name" value="Winged helix' DNA-binding domain"/>
    <property type="match status" value="1"/>
</dbReference>
<name>A0A9Q0KZ55_9MAGN</name>
<dbReference type="InterPro" id="IPR055194">
    <property type="entry name" value="UBR1-like_WH"/>
</dbReference>
<keyword evidence="4 10" id="KW-0479">Metal-binding</keyword>
<evidence type="ECO:0000256" key="9">
    <source>
        <dbReference type="PROSITE-ProRule" id="PRU00508"/>
    </source>
</evidence>
<keyword evidence="14" id="KW-1185">Reference proteome</keyword>
<dbReference type="Proteomes" id="UP001141806">
    <property type="component" value="Unassembled WGS sequence"/>
</dbReference>
<dbReference type="Pfam" id="PF22960">
    <property type="entry name" value="WHD_UBR1"/>
    <property type="match status" value="1"/>
</dbReference>
<dbReference type="Gene3D" id="1.10.10.2670">
    <property type="entry name" value="E3 ubiquitin-protein ligase"/>
    <property type="match status" value="1"/>
</dbReference>
<dbReference type="Gene3D" id="2.10.110.30">
    <property type="match status" value="1"/>
</dbReference>
<evidence type="ECO:0000256" key="7">
    <source>
        <dbReference type="ARBA" id="ARBA00022833"/>
    </source>
</evidence>
<dbReference type="InterPro" id="IPR044046">
    <property type="entry name" value="E3_ligase_UBR-like_C"/>
</dbReference>
<keyword evidence="6 10" id="KW-0833">Ubl conjugation pathway</keyword>
<dbReference type="InterPro" id="IPR036390">
    <property type="entry name" value="WH_DNA-bd_sf"/>
</dbReference>
<feature type="region of interest" description="Disordered" evidence="11">
    <location>
        <begin position="1443"/>
        <end position="1465"/>
    </location>
</feature>
<dbReference type="FunFam" id="2.10.110.30:FF:000002">
    <property type="entry name" value="Putative e3 ubiquitin-protein ligase ubr3"/>
    <property type="match status" value="1"/>
</dbReference>
<comment type="similarity">
    <text evidence="8 10">Belongs to the E3 ubiquitin-protein ligase UBR1-like family.</text>
</comment>
<keyword evidence="3 10" id="KW-0808">Transferase</keyword>
<dbReference type="GO" id="GO:0000151">
    <property type="term" value="C:ubiquitin ligase complex"/>
    <property type="evidence" value="ECO:0007669"/>
    <property type="project" value="TreeGrafter"/>
</dbReference>
<evidence type="ECO:0000256" key="2">
    <source>
        <dbReference type="ARBA" id="ARBA00004906"/>
    </source>
</evidence>
<dbReference type="CDD" id="cd19673">
    <property type="entry name" value="UBR-box_UBR3"/>
    <property type="match status" value="1"/>
</dbReference>
<dbReference type="EMBL" id="JAMYWD010000002">
    <property type="protein sequence ID" value="KAJ4978954.1"/>
    <property type="molecule type" value="Genomic_DNA"/>
</dbReference>
<evidence type="ECO:0000256" key="8">
    <source>
        <dbReference type="ARBA" id="ARBA00046341"/>
    </source>
</evidence>
<protein>
    <recommendedName>
        <fullName evidence="10">E3 ubiquitin-protein ligase</fullName>
        <ecNumber evidence="10">2.3.2.27</ecNumber>
    </recommendedName>
</protein>
<dbReference type="PANTHER" id="PTHR21497">
    <property type="entry name" value="UBIQUITIN LIGASE E3 ALPHA-RELATED"/>
    <property type="match status" value="1"/>
</dbReference>
<evidence type="ECO:0000256" key="4">
    <source>
        <dbReference type="ARBA" id="ARBA00022723"/>
    </source>
</evidence>
<keyword evidence="7 10" id="KW-0862">Zinc</keyword>
<dbReference type="PROSITE" id="PS51157">
    <property type="entry name" value="ZF_UBR"/>
    <property type="match status" value="1"/>
</dbReference>
<evidence type="ECO:0000259" key="12">
    <source>
        <dbReference type="PROSITE" id="PS51157"/>
    </source>
</evidence>
<comment type="function">
    <text evidence="10">Ubiquitin ligase protein which is a component of the N-end rule pathway. Recognizes and binds to proteins bearing specific N-terminal residues that are destabilizing according to the N-end rule, leading to their ubiquitination and subsequent degradation.</text>
</comment>
<dbReference type="GO" id="GO:0008270">
    <property type="term" value="F:zinc ion binding"/>
    <property type="evidence" value="ECO:0007669"/>
    <property type="project" value="UniProtKB-UniRule"/>
</dbReference>
<dbReference type="GO" id="GO:0005737">
    <property type="term" value="C:cytoplasm"/>
    <property type="evidence" value="ECO:0007669"/>
    <property type="project" value="TreeGrafter"/>
</dbReference>
<dbReference type="Pfam" id="PF18995">
    <property type="entry name" value="PRT6_C"/>
    <property type="match status" value="1"/>
</dbReference>